<dbReference type="EMBL" id="BSPO01000003">
    <property type="protein sequence ID" value="GLS84189.1"/>
    <property type="molecule type" value="Genomic_DNA"/>
</dbReference>
<evidence type="ECO:0000259" key="1">
    <source>
        <dbReference type="PROSITE" id="PS51186"/>
    </source>
</evidence>
<dbReference type="PROSITE" id="PS51186">
    <property type="entry name" value="GNAT"/>
    <property type="match status" value="1"/>
</dbReference>
<sequence length="161" mass="17484">MPQLTIQPISKEQDAAMADIILTVGEEFGAIGVGYGPSDAEVNALSEHYSEAERQQYWVALLDDEVVGGIGIAPLNGHQNVAEMRKLFLSKKSRGLGLGRKLSLLSLEFAKEQGFSQCYLDTLSSMGAAIALYESIGFKRLPKPLPGTIHTACDVWMLKTL</sequence>
<dbReference type="InterPro" id="IPR016181">
    <property type="entry name" value="Acyl_CoA_acyltransferase"/>
</dbReference>
<dbReference type="SUPFAM" id="SSF55729">
    <property type="entry name" value="Acyl-CoA N-acyltransferases (Nat)"/>
    <property type="match status" value="1"/>
</dbReference>
<name>A0AA37TW43_9GAMM</name>
<evidence type="ECO:0000313" key="3">
    <source>
        <dbReference type="Proteomes" id="UP001157439"/>
    </source>
</evidence>
<proteinExistence type="predicted"/>
<dbReference type="Pfam" id="PF00583">
    <property type="entry name" value="Acetyltransf_1"/>
    <property type="match status" value="1"/>
</dbReference>
<organism evidence="2 3">
    <name type="scientific">Paraferrimonas haliotis</name>
    <dbReference type="NCBI Taxonomy" id="2013866"/>
    <lineage>
        <taxon>Bacteria</taxon>
        <taxon>Pseudomonadati</taxon>
        <taxon>Pseudomonadota</taxon>
        <taxon>Gammaproteobacteria</taxon>
        <taxon>Alteromonadales</taxon>
        <taxon>Ferrimonadaceae</taxon>
        <taxon>Paraferrimonas</taxon>
    </lineage>
</organism>
<accession>A0AA37TW43</accession>
<dbReference type="CDD" id="cd04301">
    <property type="entry name" value="NAT_SF"/>
    <property type="match status" value="1"/>
</dbReference>
<dbReference type="Gene3D" id="3.40.630.30">
    <property type="match status" value="1"/>
</dbReference>
<comment type="caution">
    <text evidence="2">The sequence shown here is derived from an EMBL/GenBank/DDBJ whole genome shotgun (WGS) entry which is preliminary data.</text>
</comment>
<reference evidence="2 3" key="1">
    <citation type="journal article" date="2014" name="Int. J. Syst. Evol. Microbiol.">
        <title>Complete genome sequence of Corynebacterium casei LMG S-19264T (=DSM 44701T), isolated from a smear-ripened cheese.</title>
        <authorList>
            <consortium name="US DOE Joint Genome Institute (JGI-PGF)"/>
            <person name="Walter F."/>
            <person name="Albersmeier A."/>
            <person name="Kalinowski J."/>
            <person name="Ruckert C."/>
        </authorList>
    </citation>
    <scope>NUCLEOTIDE SEQUENCE [LARGE SCALE GENOMIC DNA]</scope>
    <source>
        <strain evidence="2 3">NBRC 112785</strain>
    </source>
</reference>
<keyword evidence="3" id="KW-1185">Reference proteome</keyword>
<protein>
    <submittedName>
        <fullName evidence="2">N-acetyltransferase</fullName>
    </submittedName>
</protein>
<dbReference type="GO" id="GO:0016747">
    <property type="term" value="F:acyltransferase activity, transferring groups other than amino-acyl groups"/>
    <property type="evidence" value="ECO:0007669"/>
    <property type="project" value="InterPro"/>
</dbReference>
<dbReference type="Proteomes" id="UP001157439">
    <property type="component" value="Unassembled WGS sequence"/>
</dbReference>
<dbReference type="PANTHER" id="PTHR43305:SF1">
    <property type="entry name" value="FAMILY N-ACETYLTRANSFERASE, PUTATIVE (AFU_ORTHOLOGUE AFUA_2G01380)-RELATED"/>
    <property type="match status" value="1"/>
</dbReference>
<dbReference type="InterPro" id="IPR052777">
    <property type="entry name" value="Acetyltransferase_Enz"/>
</dbReference>
<evidence type="ECO:0000313" key="2">
    <source>
        <dbReference type="EMBL" id="GLS84189.1"/>
    </source>
</evidence>
<dbReference type="RefSeq" id="WP_095498318.1">
    <property type="nucleotide sequence ID" value="NZ_BSPO01000003.1"/>
</dbReference>
<gene>
    <name evidence="2" type="ORF">GCM10007894_21660</name>
</gene>
<dbReference type="InterPro" id="IPR000182">
    <property type="entry name" value="GNAT_dom"/>
</dbReference>
<dbReference type="PANTHER" id="PTHR43305">
    <property type="entry name" value="FAMILY N-ACETYLTRANSFERASE, PUTATIVE (AFU_ORTHOLOGUE AFUA_2G01380)-RELATED"/>
    <property type="match status" value="1"/>
</dbReference>
<dbReference type="AlphaFoldDB" id="A0AA37TW43"/>
<feature type="domain" description="N-acetyltransferase" evidence="1">
    <location>
        <begin position="4"/>
        <end position="161"/>
    </location>
</feature>